<dbReference type="RefSeq" id="WP_205190597.1">
    <property type="nucleotide sequence ID" value="NZ_CP070341.1"/>
</dbReference>
<evidence type="ECO:0000313" key="9">
    <source>
        <dbReference type="Proteomes" id="UP000663613"/>
    </source>
</evidence>
<dbReference type="PANTHER" id="PTHR30294:SF29">
    <property type="entry name" value="MULTIDRUG ABC TRANSPORTER PERMEASE YBHS-RELATED"/>
    <property type="match status" value="1"/>
</dbReference>
<feature type="transmembrane region" description="Helical" evidence="6">
    <location>
        <begin position="309"/>
        <end position="328"/>
    </location>
</feature>
<dbReference type="AlphaFoldDB" id="A0ABD7DQF1"/>
<keyword evidence="3 6" id="KW-0812">Transmembrane</keyword>
<feature type="transmembrane region" description="Helical" evidence="6">
    <location>
        <begin position="20"/>
        <end position="38"/>
    </location>
</feature>
<feature type="transmembrane region" description="Helical" evidence="6">
    <location>
        <begin position="226"/>
        <end position="255"/>
    </location>
</feature>
<feature type="domain" description="ABC-2 type transporter transmembrane" evidence="7">
    <location>
        <begin position="19"/>
        <end position="383"/>
    </location>
</feature>
<feature type="transmembrane region" description="Helical" evidence="6">
    <location>
        <begin position="334"/>
        <end position="352"/>
    </location>
</feature>
<evidence type="ECO:0000259" key="7">
    <source>
        <dbReference type="Pfam" id="PF12698"/>
    </source>
</evidence>
<keyword evidence="2" id="KW-1003">Cell membrane</keyword>
<dbReference type="EMBL" id="CP070341">
    <property type="protein sequence ID" value="QRY18635.1"/>
    <property type="molecule type" value="Genomic_DNA"/>
</dbReference>
<feature type="transmembrane region" description="Helical" evidence="6">
    <location>
        <begin position="359"/>
        <end position="379"/>
    </location>
</feature>
<evidence type="ECO:0000256" key="5">
    <source>
        <dbReference type="ARBA" id="ARBA00023136"/>
    </source>
</evidence>
<accession>A0ABD7DQF1</accession>
<evidence type="ECO:0000313" key="8">
    <source>
        <dbReference type="EMBL" id="QRY18635.1"/>
    </source>
</evidence>
<dbReference type="InterPro" id="IPR051449">
    <property type="entry name" value="ABC-2_transporter_component"/>
</dbReference>
<dbReference type="InterPro" id="IPR013525">
    <property type="entry name" value="ABC2_TM"/>
</dbReference>
<evidence type="ECO:0000256" key="4">
    <source>
        <dbReference type="ARBA" id="ARBA00022989"/>
    </source>
</evidence>
<name>A0ABD7DQF1_BACCE</name>
<dbReference type="Proteomes" id="UP000663613">
    <property type="component" value="Plasmid pVKMB-370_2"/>
</dbReference>
<keyword evidence="5 6" id="KW-0472">Membrane</keyword>
<reference evidence="8 9" key="1">
    <citation type="submission" date="2021-02" db="EMBL/GenBank/DDBJ databases">
        <title>Bacillus cereus VKM B-370.</title>
        <authorList>
            <person name="Kazantseva O.A."/>
            <person name="Piligrimova E.G."/>
            <person name="Buzikov R.M."/>
            <person name="Shadrin A.M."/>
        </authorList>
    </citation>
    <scope>NUCLEOTIDE SEQUENCE [LARGE SCALE GENOMIC DNA]</scope>
    <source>
        <strain evidence="8 9">VKM B-370</strain>
        <plasmid evidence="8 9">pVKMB-370_2</plasmid>
    </source>
</reference>
<evidence type="ECO:0000256" key="6">
    <source>
        <dbReference type="SAM" id="Phobius"/>
    </source>
</evidence>
<evidence type="ECO:0000256" key="2">
    <source>
        <dbReference type="ARBA" id="ARBA00022475"/>
    </source>
</evidence>
<organism evidence="8 9">
    <name type="scientific">Bacillus cereus</name>
    <dbReference type="NCBI Taxonomy" id="1396"/>
    <lineage>
        <taxon>Bacteria</taxon>
        <taxon>Bacillati</taxon>
        <taxon>Bacillota</taxon>
        <taxon>Bacilli</taxon>
        <taxon>Bacillales</taxon>
        <taxon>Bacillaceae</taxon>
        <taxon>Bacillus</taxon>
        <taxon>Bacillus cereus group</taxon>
    </lineage>
</organism>
<geneLocation type="plasmid" evidence="8 9">
    <name>pVKMB-370_2</name>
</geneLocation>
<feature type="transmembrane region" description="Helical" evidence="6">
    <location>
        <begin position="180"/>
        <end position="205"/>
    </location>
</feature>
<comment type="subcellular location">
    <subcellularLocation>
        <location evidence="1">Cell membrane</location>
        <topology evidence="1">Multi-pass membrane protein</topology>
    </subcellularLocation>
</comment>
<evidence type="ECO:0000256" key="1">
    <source>
        <dbReference type="ARBA" id="ARBA00004651"/>
    </source>
</evidence>
<keyword evidence="8" id="KW-0614">Plasmid</keyword>
<feature type="transmembrane region" description="Helical" evidence="6">
    <location>
        <begin position="275"/>
        <end position="297"/>
    </location>
</feature>
<sequence>MSNFKFLTSHIYTEKLKNKMFIITTTLILLIITALVLWPKVQKLINSESSSTKIIVVNQAEENIISFLKDTKTIKYQKLNSDVSSADKKVKDGKADAVLLLKSNASNQLEAELRTEDSLSVSEMSLIAQDLKTSNQLFTIEQMKLNSEQAQKILNSDINLKETNLNNTEKNNQNEELGAIVSYAVGFLIYIFILSYLSMITTDVASEKGTRIMEILISSVSPTTHLLSKIVGILCVGVTQIVIIVAYAFSITYLIGGEYWDVIKDVIEMISISYFIFTILFILLAYVLYLFIGALLGALVTKVEETSQALLPAVMLVMVGFFVMTFGIVDPNNIIVKVFSFIPFTSSMIMPMRMNTTELMLWEPIASISILVITIIILFAVNIRLYHGAVLVYKSSSIFARIKQAKALTKK</sequence>
<protein>
    <submittedName>
        <fullName evidence="8">ABC transporter permease</fullName>
    </submittedName>
</protein>
<proteinExistence type="predicted"/>
<gene>
    <name evidence="8" type="ORF">JTF64_29365</name>
</gene>
<dbReference type="Pfam" id="PF12698">
    <property type="entry name" value="ABC2_membrane_3"/>
    <property type="match status" value="1"/>
</dbReference>
<keyword evidence="4 6" id="KW-1133">Transmembrane helix</keyword>
<dbReference type="PANTHER" id="PTHR30294">
    <property type="entry name" value="MEMBRANE COMPONENT OF ABC TRANSPORTER YHHJ-RELATED"/>
    <property type="match status" value="1"/>
</dbReference>
<evidence type="ECO:0000256" key="3">
    <source>
        <dbReference type="ARBA" id="ARBA00022692"/>
    </source>
</evidence>
<dbReference type="GO" id="GO:0005886">
    <property type="term" value="C:plasma membrane"/>
    <property type="evidence" value="ECO:0007669"/>
    <property type="project" value="UniProtKB-SubCell"/>
</dbReference>